<sequence length="217" mass="22759">MKIFQVTQVTVIKHSESPLRLCIQASGFAASSGWTNPRLNNSVDPAPEDAVLDFSFDADRPTGIALPVLTPISASIEVAPSTGADAVIVSGRINSITVHASEFITPSPNSPGPITTLAIGEEGPTFTTFAIGEEDPFPSTRALGEEGPPLTTEALGEEGPVPSTRAFGEENPPFTTLALGEEGPPITTLAIGEEEPMTDPRVDNPRPPIWGGPFGRY</sequence>
<organism evidence="2 3">
    <name type="scientific">Leptothoe spongobia TAU-MAC 1115</name>
    <dbReference type="NCBI Taxonomy" id="1967444"/>
    <lineage>
        <taxon>Bacteria</taxon>
        <taxon>Bacillati</taxon>
        <taxon>Cyanobacteriota</taxon>
        <taxon>Cyanophyceae</taxon>
        <taxon>Nodosilineales</taxon>
        <taxon>Cymatolegaceae</taxon>
        <taxon>Leptothoe</taxon>
        <taxon>Leptothoe spongobia</taxon>
    </lineage>
</organism>
<reference evidence="2" key="1">
    <citation type="submission" date="2020-11" db="EMBL/GenBank/DDBJ databases">
        <authorList>
            <person name="Konstantinou D."/>
            <person name="Gkelis S."/>
            <person name="Popin R."/>
            <person name="Fewer D."/>
            <person name="Sivonen K."/>
        </authorList>
    </citation>
    <scope>NUCLEOTIDE SEQUENCE</scope>
    <source>
        <strain evidence="2">TAU-MAC 1115</strain>
    </source>
</reference>
<gene>
    <name evidence="2" type="ORF">IXB50_00785</name>
</gene>
<evidence type="ECO:0000313" key="3">
    <source>
        <dbReference type="Proteomes" id="UP000717364"/>
    </source>
</evidence>
<reference evidence="2" key="2">
    <citation type="journal article" date="2021" name="Mar. Drugs">
        <title>Genome Reduction and Secondary Metabolism of the Marine Sponge-Associated Cyanobacterium Leptothoe.</title>
        <authorList>
            <person name="Konstantinou D."/>
            <person name="Popin R.V."/>
            <person name="Fewer D.P."/>
            <person name="Sivonen K."/>
            <person name="Gkelis S."/>
        </authorList>
    </citation>
    <scope>NUCLEOTIDE SEQUENCE</scope>
    <source>
        <strain evidence="2">TAU-MAC 1115</strain>
    </source>
</reference>
<dbReference type="EMBL" id="JADOES010000001">
    <property type="protein sequence ID" value="MBT9313959.1"/>
    <property type="molecule type" value="Genomic_DNA"/>
</dbReference>
<comment type="caution">
    <text evidence="2">The sequence shown here is derived from an EMBL/GenBank/DDBJ whole genome shotgun (WGS) entry which is preliminary data.</text>
</comment>
<dbReference type="RefSeq" id="WP_215607023.1">
    <property type="nucleotide sequence ID" value="NZ_JADOES010000001.1"/>
</dbReference>
<proteinExistence type="predicted"/>
<dbReference type="AlphaFoldDB" id="A0A947GFW0"/>
<keyword evidence="3" id="KW-1185">Reference proteome</keyword>
<evidence type="ECO:0000313" key="2">
    <source>
        <dbReference type="EMBL" id="MBT9313959.1"/>
    </source>
</evidence>
<feature type="region of interest" description="Disordered" evidence="1">
    <location>
        <begin position="162"/>
        <end position="217"/>
    </location>
</feature>
<name>A0A947GFW0_9CYAN</name>
<accession>A0A947GFW0</accession>
<evidence type="ECO:0000256" key="1">
    <source>
        <dbReference type="SAM" id="MobiDB-lite"/>
    </source>
</evidence>
<protein>
    <submittedName>
        <fullName evidence="2">Uncharacterized protein</fullName>
    </submittedName>
</protein>
<dbReference type="Proteomes" id="UP000717364">
    <property type="component" value="Unassembled WGS sequence"/>
</dbReference>